<evidence type="ECO:0000256" key="1">
    <source>
        <dbReference type="ARBA" id="ARBA00022722"/>
    </source>
</evidence>
<evidence type="ECO:0000256" key="2">
    <source>
        <dbReference type="ARBA" id="ARBA00022801"/>
    </source>
</evidence>
<dbReference type="SUPFAM" id="SSF53098">
    <property type="entry name" value="Ribonuclease H-like"/>
    <property type="match status" value="1"/>
</dbReference>
<keyword evidence="1" id="KW-0540">Nuclease</keyword>
<evidence type="ECO:0000313" key="4">
    <source>
        <dbReference type="EMBL" id="CAA7016227.1"/>
    </source>
</evidence>
<organism evidence="4 5">
    <name type="scientific">Microthlaspi erraticum</name>
    <dbReference type="NCBI Taxonomy" id="1685480"/>
    <lineage>
        <taxon>Eukaryota</taxon>
        <taxon>Viridiplantae</taxon>
        <taxon>Streptophyta</taxon>
        <taxon>Embryophyta</taxon>
        <taxon>Tracheophyta</taxon>
        <taxon>Spermatophyta</taxon>
        <taxon>Magnoliopsida</taxon>
        <taxon>eudicotyledons</taxon>
        <taxon>Gunneridae</taxon>
        <taxon>Pentapetalae</taxon>
        <taxon>rosids</taxon>
        <taxon>malvids</taxon>
        <taxon>Brassicales</taxon>
        <taxon>Brassicaceae</taxon>
        <taxon>Coluteocarpeae</taxon>
        <taxon>Microthlaspi</taxon>
    </lineage>
</organism>
<dbReference type="InterPro" id="IPR036397">
    <property type="entry name" value="RNaseH_sf"/>
</dbReference>
<comment type="caution">
    <text evidence="4">The sequence shown here is derived from an EMBL/GenBank/DDBJ whole genome shotgun (WGS) entry which is preliminary data.</text>
</comment>
<evidence type="ECO:0000313" key="5">
    <source>
        <dbReference type="Proteomes" id="UP000467841"/>
    </source>
</evidence>
<dbReference type="InterPro" id="IPR012337">
    <property type="entry name" value="RNaseH-like_sf"/>
</dbReference>
<dbReference type="InterPro" id="IPR002562">
    <property type="entry name" value="3'-5'_exonuclease_dom"/>
</dbReference>
<dbReference type="Gene3D" id="3.30.420.10">
    <property type="entry name" value="Ribonuclease H-like superfamily/Ribonuclease H"/>
    <property type="match status" value="1"/>
</dbReference>
<feature type="domain" description="3'-5' exonuclease" evidence="3">
    <location>
        <begin position="124"/>
        <end position="252"/>
    </location>
</feature>
<dbReference type="GO" id="GO:0005737">
    <property type="term" value="C:cytoplasm"/>
    <property type="evidence" value="ECO:0007669"/>
    <property type="project" value="TreeGrafter"/>
</dbReference>
<dbReference type="GO" id="GO:0003676">
    <property type="term" value="F:nucleic acid binding"/>
    <property type="evidence" value="ECO:0007669"/>
    <property type="project" value="InterPro"/>
</dbReference>
<dbReference type="Pfam" id="PF01612">
    <property type="entry name" value="DNA_pol_A_exo1"/>
    <property type="match status" value="1"/>
</dbReference>
<sequence>MAPTIRTVACYTTHQEHSVDFFGNELLVTVTPTASVISRWIRNVHPYNRGQYSSHPLVVGVGVQWTPFGFHSSPPRETNYYGDPSPGSYNGDAPWNSCYSSPLPANNYADPSPRGEYVDPEADTVQLCVGQRCLIIQLSHCNRVPDELRGFLSDPETIFVGVRNFQDAGKLARSRHQLEIGKLWDIRNFVQDSQGGNMRRCSFEAIVQECMGYHYQGVRLDPEISTSDWSVYNLCDEQILQASLDAYVCAELGVWIRLWEL</sequence>
<dbReference type="GO" id="GO:0005634">
    <property type="term" value="C:nucleus"/>
    <property type="evidence" value="ECO:0007669"/>
    <property type="project" value="TreeGrafter"/>
</dbReference>
<dbReference type="PANTHER" id="PTHR13620">
    <property type="entry name" value="3-5 EXONUCLEASE"/>
    <property type="match status" value="1"/>
</dbReference>
<gene>
    <name evidence="4" type="ORF">MERR_LOCUS3462</name>
</gene>
<dbReference type="OrthoDB" id="10261556at2759"/>
<name>A0A6D2HSE1_9BRAS</name>
<evidence type="ECO:0000259" key="3">
    <source>
        <dbReference type="Pfam" id="PF01612"/>
    </source>
</evidence>
<protein>
    <recommendedName>
        <fullName evidence="3">3'-5' exonuclease domain-containing protein</fullName>
    </recommendedName>
</protein>
<dbReference type="InterPro" id="IPR051132">
    <property type="entry name" value="3-5_Exonuclease_domain"/>
</dbReference>
<dbReference type="GO" id="GO:0006139">
    <property type="term" value="P:nucleobase-containing compound metabolic process"/>
    <property type="evidence" value="ECO:0007669"/>
    <property type="project" value="InterPro"/>
</dbReference>
<dbReference type="CDD" id="cd06141">
    <property type="entry name" value="WRN_exo"/>
    <property type="match status" value="1"/>
</dbReference>
<keyword evidence="2" id="KW-0378">Hydrolase</keyword>
<proteinExistence type="predicted"/>
<dbReference type="AlphaFoldDB" id="A0A6D2HSE1"/>
<accession>A0A6D2HSE1</accession>
<dbReference type="GO" id="GO:0008408">
    <property type="term" value="F:3'-5' exonuclease activity"/>
    <property type="evidence" value="ECO:0007669"/>
    <property type="project" value="InterPro"/>
</dbReference>
<dbReference type="PANTHER" id="PTHR13620:SF59">
    <property type="entry name" value="POLYNUCLEOTIDYL TRANSFERASE, RIBONUCLEASE H-LIKE SUPERFAMILY PROTEIN"/>
    <property type="match status" value="1"/>
</dbReference>
<dbReference type="Proteomes" id="UP000467841">
    <property type="component" value="Unassembled WGS sequence"/>
</dbReference>
<dbReference type="EMBL" id="CACVBM020000222">
    <property type="protein sequence ID" value="CAA7016227.1"/>
    <property type="molecule type" value="Genomic_DNA"/>
</dbReference>
<keyword evidence="5" id="KW-1185">Reference proteome</keyword>
<reference evidence="4" key="1">
    <citation type="submission" date="2020-01" db="EMBL/GenBank/DDBJ databases">
        <authorList>
            <person name="Mishra B."/>
        </authorList>
    </citation>
    <scope>NUCLEOTIDE SEQUENCE [LARGE SCALE GENOMIC DNA]</scope>
</reference>